<feature type="compositionally biased region" description="Polar residues" evidence="1">
    <location>
        <begin position="72"/>
        <end position="86"/>
    </location>
</feature>
<evidence type="ECO:0000256" key="1">
    <source>
        <dbReference type="SAM" id="MobiDB-lite"/>
    </source>
</evidence>
<feature type="region of interest" description="Disordered" evidence="1">
    <location>
        <begin position="65"/>
        <end position="89"/>
    </location>
</feature>
<protein>
    <submittedName>
        <fullName evidence="2">Uncharacterized protein</fullName>
    </submittedName>
</protein>
<evidence type="ECO:0000313" key="2">
    <source>
        <dbReference type="EMBL" id="CAA2963122.1"/>
    </source>
</evidence>
<accession>A0A8S0Q515</accession>
<proteinExistence type="predicted"/>
<gene>
    <name evidence="2" type="ORF">OLEA9_A016869</name>
</gene>
<reference evidence="2 3" key="1">
    <citation type="submission" date="2019-12" db="EMBL/GenBank/DDBJ databases">
        <authorList>
            <person name="Alioto T."/>
            <person name="Alioto T."/>
            <person name="Gomez Garrido J."/>
        </authorList>
    </citation>
    <scope>NUCLEOTIDE SEQUENCE [LARGE SCALE GENOMIC DNA]</scope>
</reference>
<comment type="caution">
    <text evidence="2">The sequence shown here is derived from an EMBL/GenBank/DDBJ whole genome shotgun (WGS) entry which is preliminary data.</text>
</comment>
<organism evidence="2 3">
    <name type="scientific">Olea europaea subsp. europaea</name>
    <dbReference type="NCBI Taxonomy" id="158383"/>
    <lineage>
        <taxon>Eukaryota</taxon>
        <taxon>Viridiplantae</taxon>
        <taxon>Streptophyta</taxon>
        <taxon>Embryophyta</taxon>
        <taxon>Tracheophyta</taxon>
        <taxon>Spermatophyta</taxon>
        <taxon>Magnoliopsida</taxon>
        <taxon>eudicotyledons</taxon>
        <taxon>Gunneridae</taxon>
        <taxon>Pentapetalae</taxon>
        <taxon>asterids</taxon>
        <taxon>lamiids</taxon>
        <taxon>Lamiales</taxon>
        <taxon>Oleaceae</taxon>
        <taxon>Oleeae</taxon>
        <taxon>Olea</taxon>
    </lineage>
</organism>
<evidence type="ECO:0000313" key="3">
    <source>
        <dbReference type="Proteomes" id="UP000594638"/>
    </source>
</evidence>
<name>A0A8S0Q515_OLEEU</name>
<dbReference type="Proteomes" id="UP000594638">
    <property type="component" value="Unassembled WGS sequence"/>
</dbReference>
<dbReference type="EMBL" id="CACTIH010001807">
    <property type="protein sequence ID" value="CAA2963122.1"/>
    <property type="molecule type" value="Genomic_DNA"/>
</dbReference>
<keyword evidence="3" id="KW-1185">Reference proteome</keyword>
<dbReference type="Gramene" id="OE9A016869T1">
    <property type="protein sequence ID" value="OE9A016869C1"/>
    <property type="gene ID" value="OE9A016869"/>
</dbReference>
<sequence>MLTTGSFSYLRSSKGTRMHLHPHPDSEICTTVTWGIKINPSCLKNIQSKILPWMESPAGAIRCYDTDRSTTPRDISTNPTPSTPENENWVVPILPDYSNESDGSDIKLCMKGIVQEKCSFRFQDFAL</sequence>
<dbReference type="AlphaFoldDB" id="A0A8S0Q515"/>